<evidence type="ECO:0000313" key="2">
    <source>
        <dbReference type="Proteomes" id="UP000012138"/>
    </source>
</evidence>
<sequence length="72" mass="8119">MWAGALSAKVIELDWHNSLRNGPPHYDGAVSIPGDDTVVVALPEEQQPQNVEVEEWPIDFWILVCLFTGKCW</sequence>
<dbReference type="EMBL" id="AKXB02000112">
    <property type="protein sequence ID" value="EMO88935.1"/>
    <property type="molecule type" value="Genomic_DNA"/>
</dbReference>
<organism evidence="1 2">
    <name type="scientific">Leptospira noguchii str. 2001034031</name>
    <dbReference type="NCBI Taxonomy" id="1193053"/>
    <lineage>
        <taxon>Bacteria</taxon>
        <taxon>Pseudomonadati</taxon>
        <taxon>Spirochaetota</taxon>
        <taxon>Spirochaetia</taxon>
        <taxon>Leptospirales</taxon>
        <taxon>Leptospiraceae</taxon>
        <taxon>Leptospira</taxon>
    </lineage>
</organism>
<gene>
    <name evidence="1" type="ORF">LEP1GSC024_4245</name>
</gene>
<accession>M6Y5F6</accession>
<proteinExistence type="predicted"/>
<dbReference type="Proteomes" id="UP000012138">
    <property type="component" value="Unassembled WGS sequence"/>
</dbReference>
<protein>
    <submittedName>
        <fullName evidence="1">Uncharacterized protein</fullName>
    </submittedName>
</protein>
<dbReference type="AlphaFoldDB" id="M6Y5F6"/>
<evidence type="ECO:0000313" key="1">
    <source>
        <dbReference type="EMBL" id="EMO88935.1"/>
    </source>
</evidence>
<comment type="caution">
    <text evidence="1">The sequence shown here is derived from an EMBL/GenBank/DDBJ whole genome shotgun (WGS) entry which is preliminary data.</text>
</comment>
<reference evidence="1 2" key="1">
    <citation type="submission" date="2013-01" db="EMBL/GenBank/DDBJ databases">
        <authorList>
            <person name="Harkins D.M."/>
            <person name="Durkin A.S."/>
            <person name="Brinkac L.M."/>
            <person name="Haft D.H."/>
            <person name="Selengut J.D."/>
            <person name="Sanka R."/>
            <person name="DePew J."/>
            <person name="Purushe J."/>
            <person name="Whelen A.C."/>
            <person name="Vinetz J.M."/>
            <person name="Sutton G.G."/>
            <person name="Nierman W.C."/>
            <person name="Fouts D.E."/>
        </authorList>
    </citation>
    <scope>NUCLEOTIDE SEQUENCE [LARGE SCALE GENOMIC DNA]</scope>
    <source>
        <strain evidence="1 2">2001034031</strain>
    </source>
</reference>
<name>M6Y5F6_9LEPT</name>